<dbReference type="GO" id="GO:0006355">
    <property type="term" value="P:regulation of DNA-templated transcription"/>
    <property type="evidence" value="ECO:0007669"/>
    <property type="project" value="InterPro"/>
</dbReference>
<keyword evidence="3" id="KW-0804">Transcription</keyword>
<dbReference type="OrthoDB" id="1727128at2"/>
<dbReference type="SUPFAM" id="SSF46894">
    <property type="entry name" value="C-terminal effector domain of the bipartite response regulators"/>
    <property type="match status" value="1"/>
</dbReference>
<dbReference type="GO" id="GO:0003677">
    <property type="term" value="F:DNA binding"/>
    <property type="evidence" value="ECO:0007669"/>
    <property type="project" value="UniProtKB-KW"/>
</dbReference>
<dbReference type="InterPro" id="IPR016032">
    <property type="entry name" value="Sig_transdc_resp-reg_C-effctor"/>
</dbReference>
<evidence type="ECO:0000256" key="1">
    <source>
        <dbReference type="ARBA" id="ARBA00023015"/>
    </source>
</evidence>
<evidence type="ECO:0000313" key="6">
    <source>
        <dbReference type="EMBL" id="RDC62869.1"/>
    </source>
</evidence>
<dbReference type="Gene3D" id="1.10.10.10">
    <property type="entry name" value="Winged helix-like DNA-binding domain superfamily/Winged helix DNA-binding domain"/>
    <property type="match status" value="1"/>
</dbReference>
<dbReference type="PANTHER" id="PTHR44688:SF16">
    <property type="entry name" value="DNA-BINDING TRANSCRIPTIONAL ACTIVATOR DEVR_DOSR"/>
    <property type="match status" value="1"/>
</dbReference>
<evidence type="ECO:0000256" key="3">
    <source>
        <dbReference type="ARBA" id="ARBA00023163"/>
    </source>
</evidence>
<dbReference type="RefSeq" id="WP_115372259.1">
    <property type="nucleotide sequence ID" value="NZ_QASA01000001.1"/>
</dbReference>
<dbReference type="SMART" id="SM00421">
    <property type="entry name" value="HTH_LUXR"/>
    <property type="match status" value="1"/>
</dbReference>
<dbReference type="Proteomes" id="UP000253919">
    <property type="component" value="Unassembled WGS sequence"/>
</dbReference>
<proteinExistence type="predicted"/>
<dbReference type="PRINTS" id="PR00038">
    <property type="entry name" value="HTHLUXR"/>
</dbReference>
<dbReference type="InterPro" id="IPR035965">
    <property type="entry name" value="PAS-like_dom_sf"/>
</dbReference>
<dbReference type="AlphaFoldDB" id="A0A369QJ14"/>
<dbReference type="InterPro" id="IPR000700">
    <property type="entry name" value="PAS-assoc_C"/>
</dbReference>
<feature type="domain" description="HTH luxR-type" evidence="4">
    <location>
        <begin position="200"/>
        <end position="265"/>
    </location>
</feature>
<dbReference type="CDD" id="cd06170">
    <property type="entry name" value="LuxR_C_like"/>
    <property type="match status" value="1"/>
</dbReference>
<keyword evidence="7" id="KW-1185">Reference proteome</keyword>
<evidence type="ECO:0000259" key="5">
    <source>
        <dbReference type="PROSITE" id="PS50113"/>
    </source>
</evidence>
<keyword evidence="1" id="KW-0805">Transcription regulation</keyword>
<evidence type="ECO:0000256" key="2">
    <source>
        <dbReference type="ARBA" id="ARBA00023125"/>
    </source>
</evidence>
<dbReference type="InterPro" id="IPR000792">
    <property type="entry name" value="Tscrpt_reg_LuxR_C"/>
</dbReference>
<dbReference type="SMART" id="SM00086">
    <property type="entry name" value="PAC"/>
    <property type="match status" value="1"/>
</dbReference>
<dbReference type="InterPro" id="IPR001610">
    <property type="entry name" value="PAC"/>
</dbReference>
<dbReference type="InterPro" id="IPR000014">
    <property type="entry name" value="PAS"/>
</dbReference>
<dbReference type="PROSITE" id="PS50113">
    <property type="entry name" value="PAC"/>
    <property type="match status" value="1"/>
</dbReference>
<name>A0A369QJ14_9BACT</name>
<accession>A0A369QJ14</accession>
<dbReference type="InterPro" id="IPR013655">
    <property type="entry name" value="PAS_fold_3"/>
</dbReference>
<dbReference type="Pfam" id="PF00196">
    <property type="entry name" value="GerE"/>
    <property type="match status" value="1"/>
</dbReference>
<organism evidence="6 7">
    <name type="scientific">Adhaeribacter pallidiroseus</name>
    <dbReference type="NCBI Taxonomy" id="2072847"/>
    <lineage>
        <taxon>Bacteria</taxon>
        <taxon>Pseudomonadati</taxon>
        <taxon>Bacteroidota</taxon>
        <taxon>Cytophagia</taxon>
        <taxon>Cytophagales</taxon>
        <taxon>Hymenobacteraceae</taxon>
        <taxon>Adhaeribacter</taxon>
    </lineage>
</organism>
<dbReference type="PROSITE" id="PS50043">
    <property type="entry name" value="HTH_LUXR_2"/>
    <property type="match status" value="1"/>
</dbReference>
<dbReference type="Gene3D" id="3.30.450.20">
    <property type="entry name" value="PAS domain"/>
    <property type="match status" value="1"/>
</dbReference>
<feature type="domain" description="PAC" evidence="5">
    <location>
        <begin position="127"/>
        <end position="180"/>
    </location>
</feature>
<dbReference type="CDD" id="cd00130">
    <property type="entry name" value="PAS"/>
    <property type="match status" value="1"/>
</dbReference>
<dbReference type="EMBL" id="QASA01000001">
    <property type="protein sequence ID" value="RDC62869.1"/>
    <property type="molecule type" value="Genomic_DNA"/>
</dbReference>
<comment type="caution">
    <text evidence="6">The sequence shown here is derived from an EMBL/GenBank/DDBJ whole genome shotgun (WGS) entry which is preliminary data.</text>
</comment>
<gene>
    <name evidence="6" type="ORF">AHMF7616_01468</name>
</gene>
<keyword evidence="2" id="KW-0238">DNA-binding</keyword>
<dbReference type="Pfam" id="PF08447">
    <property type="entry name" value="PAS_3"/>
    <property type="match status" value="1"/>
</dbReference>
<dbReference type="SUPFAM" id="SSF55785">
    <property type="entry name" value="PYP-like sensor domain (PAS domain)"/>
    <property type="match status" value="1"/>
</dbReference>
<dbReference type="PANTHER" id="PTHR44688">
    <property type="entry name" value="DNA-BINDING TRANSCRIPTIONAL ACTIVATOR DEVR_DOSR"/>
    <property type="match status" value="1"/>
</dbReference>
<evidence type="ECO:0000313" key="7">
    <source>
        <dbReference type="Proteomes" id="UP000253919"/>
    </source>
</evidence>
<reference evidence="6 7" key="1">
    <citation type="submission" date="2018-04" db="EMBL/GenBank/DDBJ databases">
        <title>Adhaeribacter sp. HMF7616 genome sequencing and assembly.</title>
        <authorList>
            <person name="Kang H."/>
            <person name="Kang J."/>
            <person name="Cha I."/>
            <person name="Kim H."/>
            <person name="Joh K."/>
        </authorList>
    </citation>
    <scope>NUCLEOTIDE SEQUENCE [LARGE SCALE GENOMIC DNA]</scope>
    <source>
        <strain evidence="6 7">HMF7616</strain>
    </source>
</reference>
<sequence length="267" mass="31037">MKKLPTSRLNCASGKSYRDLLHLWQNRLHPTQPENTGFRHLMPTDQALLLSPCITWVFDLHTKKYVFVSNNIQRILGYAPEIWMQGGLPFAKERVHPDDAPHLWRLMRQVWEYLLALPAKKRFSYRFNCDYRLRKADGSYARLLEQNTLLRTNEQDSIRYLLGVCTDITNWKKAEALTATIISPQNEACQEWTTHEESEVPLCNDLLSKREKEVLKLIADGYSSKIIADMLRISFHTVNTHRQKIIEKTNTPNTGGLIQFALTNKLI</sequence>
<protein>
    <submittedName>
        <fullName evidence="6">Oxygen regulatory protein NreC</fullName>
    </submittedName>
</protein>
<dbReference type="InterPro" id="IPR036388">
    <property type="entry name" value="WH-like_DNA-bd_sf"/>
</dbReference>
<evidence type="ECO:0000259" key="4">
    <source>
        <dbReference type="PROSITE" id="PS50043"/>
    </source>
</evidence>